<evidence type="ECO:0000256" key="14">
    <source>
        <dbReference type="SAM" id="Phobius"/>
    </source>
</evidence>
<dbReference type="EMBL" id="VCGU01000011">
    <property type="protein sequence ID" value="TRY67488.1"/>
    <property type="molecule type" value="Genomic_DNA"/>
</dbReference>
<dbReference type="Proteomes" id="UP000318571">
    <property type="component" value="Chromosome 4"/>
</dbReference>
<proteinExistence type="inferred from homology"/>
<evidence type="ECO:0000313" key="15">
    <source>
        <dbReference type="EMBL" id="TRY67488.1"/>
    </source>
</evidence>
<keyword evidence="9 14" id="KW-0472">Membrane</keyword>
<accession>A0A553NPW3</accession>
<comment type="similarity">
    <text evidence="2 12">Belongs to the amiloride-sensitive sodium channel (TC 1.A.6) family.</text>
</comment>
<keyword evidence="16" id="KW-1185">Reference proteome</keyword>
<dbReference type="Pfam" id="PF00858">
    <property type="entry name" value="ASC"/>
    <property type="match status" value="1"/>
</dbReference>
<evidence type="ECO:0000313" key="16">
    <source>
        <dbReference type="Proteomes" id="UP000318571"/>
    </source>
</evidence>
<evidence type="ECO:0000256" key="11">
    <source>
        <dbReference type="ARBA" id="ARBA00023303"/>
    </source>
</evidence>
<evidence type="ECO:0000256" key="2">
    <source>
        <dbReference type="ARBA" id="ARBA00007193"/>
    </source>
</evidence>
<feature type="transmembrane region" description="Helical" evidence="14">
    <location>
        <begin position="248"/>
        <end position="266"/>
    </location>
</feature>
<evidence type="ECO:0000256" key="4">
    <source>
        <dbReference type="ARBA" id="ARBA00022461"/>
    </source>
</evidence>
<keyword evidence="7" id="KW-0915">Sodium</keyword>
<name>A0A553NPW3_TIGCA</name>
<keyword evidence="10 12" id="KW-0739">Sodium transport</keyword>
<evidence type="ECO:0000256" key="3">
    <source>
        <dbReference type="ARBA" id="ARBA00022448"/>
    </source>
</evidence>
<protein>
    <submittedName>
        <fullName evidence="15">Uncharacterized protein</fullName>
    </submittedName>
</protein>
<evidence type="ECO:0000256" key="5">
    <source>
        <dbReference type="ARBA" id="ARBA00022692"/>
    </source>
</evidence>
<sequence length="323" mass="37036">MDAEDYNNHSNSHLRCPKHSFLYNNSDESGSNEPSEAQGNEEYVRREERSLDLSDSEDFQDRNVDFNCSRNGQSHHVHHSLRDSPGKHRMVTKTKPWSIDGEKSVTVLEHGPNVSSQTVPLPLGSHVLTMMPNNRSCANESWAVLGNSAPSSIEAGRTLSCPVYGNTRPEDPSIRHASMSTERRGKRSRSSSSRNQKKKKKRKRKQRKRPRPFCMSQTIENFRTFCNQTSLHGWQYIAQKHSSSAKHVFWAMIVSLSMATASFFLYNNTMDFMDATVSEHFRDLLPLHDYCHNVDQRDTRSPVTLEINGFGLYEYTTFRFNSP</sequence>
<evidence type="ECO:0000256" key="10">
    <source>
        <dbReference type="ARBA" id="ARBA00023201"/>
    </source>
</evidence>
<keyword evidence="3 12" id="KW-0813">Transport</keyword>
<feature type="compositionally biased region" description="Basic residues" evidence="13">
    <location>
        <begin position="184"/>
        <end position="211"/>
    </location>
</feature>
<keyword evidence="4 12" id="KW-0894">Sodium channel</keyword>
<feature type="region of interest" description="Disordered" evidence="13">
    <location>
        <begin position="156"/>
        <end position="213"/>
    </location>
</feature>
<comment type="subcellular location">
    <subcellularLocation>
        <location evidence="1">Membrane</location>
        <topology evidence="1">Multi-pass membrane protein</topology>
    </subcellularLocation>
</comment>
<keyword evidence="5 12" id="KW-0812">Transmembrane</keyword>
<evidence type="ECO:0000256" key="8">
    <source>
        <dbReference type="ARBA" id="ARBA00023065"/>
    </source>
</evidence>
<organism evidence="15 16">
    <name type="scientific">Tigriopus californicus</name>
    <name type="common">Marine copepod</name>
    <dbReference type="NCBI Taxonomy" id="6832"/>
    <lineage>
        <taxon>Eukaryota</taxon>
        <taxon>Metazoa</taxon>
        <taxon>Ecdysozoa</taxon>
        <taxon>Arthropoda</taxon>
        <taxon>Crustacea</taxon>
        <taxon>Multicrustacea</taxon>
        <taxon>Hexanauplia</taxon>
        <taxon>Copepoda</taxon>
        <taxon>Harpacticoida</taxon>
        <taxon>Harpacticidae</taxon>
        <taxon>Tigriopus</taxon>
    </lineage>
</organism>
<reference evidence="15 16" key="1">
    <citation type="journal article" date="2018" name="Nat. Ecol. Evol.">
        <title>Genomic signatures of mitonuclear coevolution across populations of Tigriopus californicus.</title>
        <authorList>
            <person name="Barreto F.S."/>
            <person name="Watson E.T."/>
            <person name="Lima T.G."/>
            <person name="Willett C.S."/>
            <person name="Edmands S."/>
            <person name="Li W."/>
            <person name="Burton R.S."/>
        </authorList>
    </citation>
    <scope>NUCLEOTIDE SEQUENCE [LARGE SCALE GENOMIC DNA]</scope>
    <source>
        <strain evidence="15 16">San Diego</strain>
    </source>
</reference>
<dbReference type="GO" id="GO:0005272">
    <property type="term" value="F:sodium channel activity"/>
    <property type="evidence" value="ECO:0007669"/>
    <property type="project" value="UniProtKB-KW"/>
</dbReference>
<feature type="compositionally biased region" description="Polar residues" evidence="13">
    <location>
        <begin position="22"/>
        <end position="38"/>
    </location>
</feature>
<dbReference type="AlphaFoldDB" id="A0A553NPW3"/>
<dbReference type="InterPro" id="IPR001873">
    <property type="entry name" value="ENaC"/>
</dbReference>
<keyword evidence="8 12" id="KW-0406">Ion transport</keyword>
<feature type="compositionally biased region" description="Basic and acidic residues" evidence="13">
    <location>
        <begin position="42"/>
        <end position="52"/>
    </location>
</feature>
<comment type="caution">
    <text evidence="15">The sequence shown here is derived from an EMBL/GenBank/DDBJ whole genome shotgun (WGS) entry which is preliminary data.</text>
</comment>
<gene>
    <name evidence="15" type="ORF">TCAL_07642</name>
</gene>
<evidence type="ECO:0000256" key="7">
    <source>
        <dbReference type="ARBA" id="ARBA00023053"/>
    </source>
</evidence>
<dbReference type="GO" id="GO:0016020">
    <property type="term" value="C:membrane"/>
    <property type="evidence" value="ECO:0007669"/>
    <property type="project" value="UniProtKB-SubCell"/>
</dbReference>
<evidence type="ECO:0000256" key="13">
    <source>
        <dbReference type="SAM" id="MobiDB-lite"/>
    </source>
</evidence>
<keyword evidence="11 12" id="KW-0407">Ion channel</keyword>
<feature type="region of interest" description="Disordered" evidence="13">
    <location>
        <begin position="1"/>
        <end position="90"/>
    </location>
</feature>
<evidence type="ECO:0000256" key="12">
    <source>
        <dbReference type="RuleBase" id="RU000679"/>
    </source>
</evidence>
<evidence type="ECO:0000256" key="6">
    <source>
        <dbReference type="ARBA" id="ARBA00022989"/>
    </source>
</evidence>
<evidence type="ECO:0000256" key="9">
    <source>
        <dbReference type="ARBA" id="ARBA00023136"/>
    </source>
</evidence>
<keyword evidence="6 14" id="KW-1133">Transmembrane helix</keyword>
<evidence type="ECO:0000256" key="1">
    <source>
        <dbReference type="ARBA" id="ARBA00004141"/>
    </source>
</evidence>